<dbReference type="Pfam" id="PF13473">
    <property type="entry name" value="Cupredoxin_1"/>
    <property type="match status" value="1"/>
</dbReference>
<dbReference type="AlphaFoldDB" id="A0A0F2CUE2"/>
<evidence type="ECO:0000313" key="7">
    <source>
        <dbReference type="Proteomes" id="UP000278843"/>
    </source>
</evidence>
<evidence type="ECO:0000313" key="4">
    <source>
        <dbReference type="EMBL" id="RSJ95313.1"/>
    </source>
</evidence>
<dbReference type="Proteomes" id="UP000270868">
    <property type="component" value="Unassembled WGS sequence"/>
</dbReference>
<feature type="domain" description="EfeO-type cupredoxin-like" evidence="1">
    <location>
        <begin position="14"/>
        <end position="122"/>
    </location>
</feature>
<protein>
    <recommendedName>
        <fullName evidence="1">EfeO-type cupredoxin-like domain-containing protein</fullName>
    </recommendedName>
</protein>
<dbReference type="InterPro" id="IPR028096">
    <property type="entry name" value="EfeO_Cupredoxin"/>
</dbReference>
<dbReference type="EMBL" id="RJPS01000006">
    <property type="protein sequence ID" value="RSJ89601.1"/>
    <property type="molecule type" value="Genomic_DNA"/>
</dbReference>
<accession>A0A0F2CUE2</accession>
<dbReference type="RefSeq" id="WP_045498039.1">
    <property type="nucleotide sequence ID" value="NZ_CAURYF010000075.1"/>
</dbReference>
<reference evidence="5 6" key="1">
    <citation type="submission" date="2018-11" db="EMBL/GenBank/DDBJ databases">
        <title>Species Designations Belie Phenotypic and Genotypic Heterogeneity in Oral Streptococci.</title>
        <authorList>
            <person name="Velsko I."/>
        </authorList>
    </citation>
    <scope>NUCLEOTIDE SEQUENCE [LARGE SCALE GENOMIC DNA]</scope>
    <source>
        <strain evidence="3 5">A52</strain>
        <strain evidence="4 7">BCC13</strain>
        <strain evidence="2 6">BCC41</strain>
    </source>
</reference>
<organism evidence="4 7">
    <name type="scientific">Streptococcus cristatus</name>
    <dbReference type="NCBI Taxonomy" id="45634"/>
    <lineage>
        <taxon>Bacteria</taxon>
        <taxon>Bacillati</taxon>
        <taxon>Bacillota</taxon>
        <taxon>Bacilli</taxon>
        <taxon>Lactobacillales</taxon>
        <taxon>Streptococcaceae</taxon>
        <taxon>Streptococcus</taxon>
    </lineage>
</organism>
<evidence type="ECO:0000313" key="6">
    <source>
        <dbReference type="Proteomes" id="UP000272635"/>
    </source>
</evidence>
<dbReference type="InterPro" id="IPR008972">
    <property type="entry name" value="Cupredoxin"/>
</dbReference>
<comment type="caution">
    <text evidence="4">The sequence shown here is derived from an EMBL/GenBank/DDBJ whole genome shotgun (WGS) entry which is preliminary data.</text>
</comment>
<dbReference type="EMBL" id="RJPU01000003">
    <property type="protein sequence ID" value="RSJ95313.1"/>
    <property type="molecule type" value="Genomic_DNA"/>
</dbReference>
<dbReference type="OrthoDB" id="9800141at2"/>
<evidence type="ECO:0000313" key="5">
    <source>
        <dbReference type="Proteomes" id="UP000270868"/>
    </source>
</evidence>
<name>A0A0F2CUE2_STRCR</name>
<dbReference type="Proteomes" id="UP000278843">
    <property type="component" value="Unassembled WGS sequence"/>
</dbReference>
<evidence type="ECO:0000259" key="1">
    <source>
        <dbReference type="Pfam" id="PF13473"/>
    </source>
</evidence>
<dbReference type="EMBL" id="RJPT01000002">
    <property type="protein sequence ID" value="RSJ83073.1"/>
    <property type="molecule type" value="Genomic_DNA"/>
</dbReference>
<dbReference type="SUPFAM" id="SSF49503">
    <property type="entry name" value="Cupredoxins"/>
    <property type="match status" value="1"/>
</dbReference>
<dbReference type="Proteomes" id="UP000272635">
    <property type="component" value="Unassembled WGS sequence"/>
</dbReference>
<evidence type="ECO:0000313" key="3">
    <source>
        <dbReference type="EMBL" id="RSJ89601.1"/>
    </source>
</evidence>
<sequence length="123" mass="13862">MFGLLISIVCLLVVAFIAWWFFAEHEKVSGHARQKSGYQEIEVEVMGGYSPETIVLKKNVPARIIFHRKDPSSCLAQVIFPDFGVHEDLPLGEKHVIEITPEKAGEYGYSCGMNMMHGHMIVE</sequence>
<gene>
    <name evidence="4" type="ORF">D8790_06070</name>
    <name evidence="2" type="ORF">D8791_03810</name>
    <name evidence="3" type="ORF">D8792_06420</name>
</gene>
<evidence type="ECO:0000313" key="2">
    <source>
        <dbReference type="EMBL" id="RSJ83073.1"/>
    </source>
</evidence>
<proteinExistence type="predicted"/>
<dbReference type="Gene3D" id="2.60.40.420">
    <property type="entry name" value="Cupredoxins - blue copper proteins"/>
    <property type="match status" value="1"/>
</dbReference>